<feature type="region of interest" description="Disordered" evidence="9">
    <location>
        <begin position="310"/>
        <end position="382"/>
    </location>
</feature>
<organism evidence="10 11">
    <name type="scientific">Clupea harengus</name>
    <name type="common">Atlantic herring</name>
    <dbReference type="NCBI Taxonomy" id="7950"/>
    <lineage>
        <taxon>Eukaryota</taxon>
        <taxon>Metazoa</taxon>
        <taxon>Chordata</taxon>
        <taxon>Craniata</taxon>
        <taxon>Vertebrata</taxon>
        <taxon>Euteleostomi</taxon>
        <taxon>Actinopterygii</taxon>
        <taxon>Neopterygii</taxon>
        <taxon>Teleostei</taxon>
        <taxon>Clupei</taxon>
        <taxon>Clupeiformes</taxon>
        <taxon>Clupeoidei</taxon>
        <taxon>Clupeidae</taxon>
        <taxon>Clupea</taxon>
    </lineage>
</organism>
<dbReference type="Pfam" id="PF15489">
    <property type="entry name" value="CTC1"/>
    <property type="match status" value="1"/>
</dbReference>
<dbReference type="PANTHER" id="PTHR14865:SF2">
    <property type="entry name" value="CST COMPLEX SUBUNIT CTC1"/>
    <property type="match status" value="1"/>
</dbReference>
<keyword evidence="10" id="KW-1185">Reference proteome</keyword>
<comment type="similarity">
    <text evidence="3">Belongs to the CTC1 family.</text>
</comment>
<evidence type="ECO:0000256" key="7">
    <source>
        <dbReference type="ARBA" id="ARBA00023125"/>
    </source>
</evidence>
<dbReference type="GO" id="GO:1990879">
    <property type="term" value="C:CST complex"/>
    <property type="evidence" value="ECO:0007669"/>
    <property type="project" value="TreeGrafter"/>
</dbReference>
<keyword evidence="8" id="KW-0539">Nucleus</keyword>
<dbReference type="GeneID" id="105891462"/>
<evidence type="ECO:0000256" key="4">
    <source>
        <dbReference type="ARBA" id="ARBA00016175"/>
    </source>
</evidence>
<evidence type="ECO:0000256" key="9">
    <source>
        <dbReference type="SAM" id="MobiDB-lite"/>
    </source>
</evidence>
<evidence type="ECO:0000313" key="11">
    <source>
        <dbReference type="RefSeq" id="XP_031440735.1"/>
    </source>
</evidence>
<dbReference type="Proteomes" id="UP000515152">
    <property type="component" value="Chromosome 18"/>
</dbReference>
<keyword evidence="5" id="KW-0158">Chromosome</keyword>
<evidence type="ECO:0000256" key="3">
    <source>
        <dbReference type="ARBA" id="ARBA00006332"/>
    </source>
</evidence>
<dbReference type="KEGG" id="char:105891462"/>
<dbReference type="PANTHER" id="PTHR14865">
    <property type="entry name" value="CST COMPLEX SUBUNIT CTC1"/>
    <property type="match status" value="1"/>
</dbReference>
<feature type="compositionally biased region" description="Basic and acidic residues" evidence="9">
    <location>
        <begin position="814"/>
        <end position="827"/>
    </location>
</feature>
<evidence type="ECO:0000256" key="8">
    <source>
        <dbReference type="ARBA" id="ARBA00023242"/>
    </source>
</evidence>
<evidence type="ECO:0000256" key="5">
    <source>
        <dbReference type="ARBA" id="ARBA00022454"/>
    </source>
</evidence>
<dbReference type="InterPro" id="IPR042617">
    <property type="entry name" value="CTC1-like"/>
</dbReference>
<keyword evidence="7" id="KW-0238">DNA-binding</keyword>
<accession>A0A6P8H0W6</accession>
<dbReference type="GO" id="GO:0042162">
    <property type="term" value="F:telomeric DNA binding"/>
    <property type="evidence" value="ECO:0007669"/>
    <property type="project" value="TreeGrafter"/>
</dbReference>
<evidence type="ECO:0000256" key="6">
    <source>
        <dbReference type="ARBA" id="ARBA00022895"/>
    </source>
</evidence>
<dbReference type="RefSeq" id="XP_031440735.1">
    <property type="nucleotide sequence ID" value="XM_031584875.1"/>
</dbReference>
<keyword evidence="6" id="KW-0779">Telomere</keyword>
<dbReference type="InterPro" id="IPR029156">
    <property type="entry name" value="CTC1"/>
</dbReference>
<dbReference type="GO" id="GO:0045740">
    <property type="term" value="P:positive regulation of DNA replication"/>
    <property type="evidence" value="ECO:0007669"/>
    <property type="project" value="TreeGrafter"/>
</dbReference>
<comment type="subcellular location">
    <subcellularLocation>
        <location evidence="2">Chromosome</location>
        <location evidence="2">Telomere</location>
    </subcellularLocation>
    <subcellularLocation>
        <location evidence="1">Nucleus</location>
    </subcellularLocation>
</comment>
<name>A0A6P8H0W6_CLUHA</name>
<dbReference type="CTD" id="80169"/>
<sequence>MDMFLGHFTEKSRVEQTWLSELFLSVRDRLLPVLAGITGGLPVDEVALSVVSRLQGCFSSDSLPVSFRCVCVSELLSRQRTACFSSLTMSTSQHRELTREAEQALPNHKALSRANLLLIGCLSTGEDGWRVSDSSGSVHCELLDPETSWMNQPMLFPTWNYIPHNPPGKVGQEAGYLELIASPIHLTPDAVTFDPGGPLSEEVLGVRETARWLGEKRSGGALVCVSGEVCTVSPLLVIAGKRFFCFSLRERDFTVPILVMDSRSVFWRPCVFVGRWVCVSALRASSLRGWAGHRVLSVTSQSRLVARSLAHNQPGTAATEETETETERSQRLSQQESLARVQRLRADEQASGADEPTSGADAEADAVPREEPPAGPSAGPGAACAVKIKRSKIISYKGVISAVTDQEAGLYVIDGKLGLCLAYQPLHWNSGLRPGAEVELQHVHFLFRPSPHGLPTMLCACLRSSVRVTAFSTVTPVGPASSSSHGALPRFLLEKNLGVSEYLWLHYYSNALQQRLCPRWVCERRVWVVASRLLECVCVHEQGREPRDIYREMLQEPHNCPLNEYRVCGAGCEIPPISELCEWLKEKCWSSLSLSALLPPSAAGLTRAELNPLLSWSFRTWSLQDQPKMALLVGILETSPVTATLQFRDQTGAIDCVLVETVEAGSQRAADNTAWLGCLVCARRCALVAERFLKTNFPSWEHLNEEKYITNKLCRVYLQVCVSDLHILSPSTAMSLLLAESENKGTRAITASGERRSEPGSRGNKGAGEKTTDGERSADPGCRVGEGAGDENTDKERASEGTRDGEIEGVGVKGPEEKRTGGGEPGRRSAGKRMREEEEEEGSSESERMKPTEKSGGGDTKRRRTGDQESPAGQPEQGIVGREAGATSDPCVSLAFRVETKQGVALRNHQLLSGATPGLSLSFVTKVTCLGKAQRWDKDPRNGPLQERECDGPHAQLELQFISSAVRWFPLLQPGSVYRLIALHTEDVSVLSLKTESVKGGVKSHGNPSLVVQSLWRINTLAHTPLTTQMGPSEALNIKTVSQILHSSSCPEIVSFYGVISQRITLKEEQGKPPVIQSLIKTKGVCVETDLRFRLTIEDAEVSTPSIQVYLDLTHNPFIPGLLPGATVVLHAFQRSVSRKGNVYCRFLPISCVTVSALGSEDSDSSRHRPPPPMMLLGEWARPEEGQHCMLGRVKAHVTCVLHLKMQWTCSLCGSIYKQDGCSRTFPSCESSTAVFQAEAKVAVEDGTAEAHVWFSSETVPALLVLGATEWEGLQWRMRVRGHLRLYARGRDMVSDMNPEDPLVQYLCVLCSSSSICRELTLTCQLRSQKQEPQLRRIKRGEREFLTKFPSPLQLACTHTTPLPHTL</sequence>
<evidence type="ECO:0000313" key="10">
    <source>
        <dbReference type="Proteomes" id="UP000515152"/>
    </source>
</evidence>
<proteinExistence type="inferred from homology"/>
<reference evidence="11" key="1">
    <citation type="submission" date="2025-08" db="UniProtKB">
        <authorList>
            <consortium name="RefSeq"/>
        </authorList>
    </citation>
    <scope>IDENTIFICATION</scope>
</reference>
<evidence type="ECO:0000256" key="1">
    <source>
        <dbReference type="ARBA" id="ARBA00004123"/>
    </source>
</evidence>
<evidence type="ECO:0000256" key="2">
    <source>
        <dbReference type="ARBA" id="ARBA00004574"/>
    </source>
</evidence>
<dbReference type="OrthoDB" id="2314520at2759"/>
<feature type="compositionally biased region" description="Basic and acidic residues" evidence="9">
    <location>
        <begin position="767"/>
        <end position="778"/>
    </location>
</feature>
<gene>
    <name evidence="11" type="primary">ctc1</name>
</gene>
<feature type="compositionally biased region" description="Basic and acidic residues" evidence="9">
    <location>
        <begin position="792"/>
        <end position="806"/>
    </location>
</feature>
<protein>
    <recommendedName>
        <fullName evidence="4">CST complex subunit CTC1</fullName>
    </recommendedName>
</protein>
<dbReference type="GO" id="GO:0003697">
    <property type="term" value="F:single-stranded DNA binding"/>
    <property type="evidence" value="ECO:0007669"/>
    <property type="project" value="InterPro"/>
</dbReference>
<dbReference type="GO" id="GO:0010833">
    <property type="term" value="P:telomere maintenance via telomere lengthening"/>
    <property type="evidence" value="ECO:0007669"/>
    <property type="project" value="TreeGrafter"/>
</dbReference>
<feature type="region of interest" description="Disordered" evidence="9">
    <location>
        <begin position="747"/>
        <end position="886"/>
    </location>
</feature>